<dbReference type="PROSITE" id="PS51450">
    <property type="entry name" value="LRR"/>
    <property type="match status" value="3"/>
</dbReference>
<keyword evidence="7" id="KW-1185">Reference proteome</keyword>
<dbReference type="SMART" id="SM00364">
    <property type="entry name" value="LRR_BAC"/>
    <property type="match status" value="8"/>
</dbReference>
<keyword evidence="3" id="KW-0677">Repeat</keyword>
<keyword evidence="1" id="KW-0433">Leucine-rich repeat</keyword>
<dbReference type="Ensembl" id="ENSELUT00000033088.3">
    <property type="protein sequence ID" value="ENSELUP00000022203.3"/>
    <property type="gene ID" value="ENSELUG00000021167.3"/>
</dbReference>
<reference evidence="6" key="3">
    <citation type="submission" date="2025-08" db="UniProtKB">
        <authorList>
            <consortium name="Ensembl"/>
        </authorList>
    </citation>
    <scope>IDENTIFICATION</scope>
</reference>
<evidence type="ECO:0000313" key="6">
    <source>
        <dbReference type="Ensembl" id="ENSELUP00000022203.3"/>
    </source>
</evidence>
<dbReference type="SMART" id="SM00369">
    <property type="entry name" value="LRR_TYP"/>
    <property type="match status" value="12"/>
</dbReference>
<evidence type="ECO:0000256" key="5">
    <source>
        <dbReference type="SAM" id="SignalP"/>
    </source>
</evidence>
<dbReference type="InParanoid" id="A0A3P8Z183"/>
<dbReference type="InterPro" id="IPR050333">
    <property type="entry name" value="SLRP"/>
</dbReference>
<organism evidence="6 7">
    <name type="scientific">Esox lucius</name>
    <name type="common">Northern pike</name>
    <dbReference type="NCBI Taxonomy" id="8010"/>
    <lineage>
        <taxon>Eukaryota</taxon>
        <taxon>Metazoa</taxon>
        <taxon>Chordata</taxon>
        <taxon>Craniata</taxon>
        <taxon>Vertebrata</taxon>
        <taxon>Euteleostomi</taxon>
        <taxon>Actinopterygii</taxon>
        <taxon>Neopterygii</taxon>
        <taxon>Teleostei</taxon>
        <taxon>Protacanthopterygii</taxon>
        <taxon>Esociformes</taxon>
        <taxon>Esocidae</taxon>
        <taxon>Esox</taxon>
    </lineage>
</organism>
<reference evidence="6" key="4">
    <citation type="submission" date="2025-09" db="UniProtKB">
        <authorList>
            <consortium name="Ensembl"/>
        </authorList>
    </citation>
    <scope>IDENTIFICATION</scope>
</reference>
<dbReference type="InterPro" id="IPR001611">
    <property type="entry name" value="Leu-rich_rpt"/>
</dbReference>
<evidence type="ECO:0000256" key="2">
    <source>
        <dbReference type="ARBA" id="ARBA00022729"/>
    </source>
</evidence>
<gene>
    <name evidence="6" type="primary">LRRC40</name>
</gene>
<dbReference type="Pfam" id="PF13855">
    <property type="entry name" value="LRR_8"/>
    <property type="match status" value="3"/>
</dbReference>
<keyword evidence="4" id="KW-0325">Glycoprotein</keyword>
<evidence type="ECO:0000256" key="1">
    <source>
        <dbReference type="ARBA" id="ARBA00022614"/>
    </source>
</evidence>
<dbReference type="Gene3D" id="3.80.10.10">
    <property type="entry name" value="Ribonuclease Inhibitor"/>
    <property type="match status" value="4"/>
</dbReference>
<evidence type="ECO:0000313" key="7">
    <source>
        <dbReference type="Proteomes" id="UP000265140"/>
    </source>
</evidence>
<keyword evidence="2 5" id="KW-0732">Signal</keyword>
<dbReference type="SUPFAM" id="SSF52058">
    <property type="entry name" value="L domain-like"/>
    <property type="match status" value="2"/>
</dbReference>
<evidence type="ECO:0000256" key="3">
    <source>
        <dbReference type="ARBA" id="ARBA00022737"/>
    </source>
</evidence>
<sequence length="500" mass="56998">MWFLVILMTSVTLHPVLCVSINTCPKKCVCDDANSVQCFRIQSIPTGISKDLRKLNLGYTHIKELKGRDLSGMTELEEVIISSCGVEVVEVNAFRAQGALRSLDLQKNKLRQIPRGLPQRLEMLRVGHNRITGLQESVFEGLRKLRLLDLQNNQITNLRSNTLSALVKLEFLHLDGNKIETVQGALRLSQLNLLSLGNNKITSFPSAFFTPLQSLVTLRLPGNLLSRVPHDLPNALSYLNLDRNQIRALRNREMGQLRKLTSLSVSFNRLVSVDGGLHLPNLTVLELPGNHLRTLPSRLSPNLERLDCRQNSIHEVTFQHLSGMKLLKHLFLENNTIQKFEANALRNNVQLTNLALEQNFLSSIPDGLPESLVRLDLKGNHIVAILEHELRSLKHLQVLNLRRNKLSSLPQITQDLLPRLRTIYLDENPWNCSCELLGVKRTLLARRVEIPNELCTESVSVPEDSWRAYLMAQHRCEEYLKEIEYQVEQTDAEEYYDYDS</sequence>
<proteinExistence type="predicted"/>
<accession>A0A3P8Z183</accession>
<dbReference type="AlphaFoldDB" id="A0A3P8Z183"/>
<name>A0A3P8Z183_ESOLU</name>
<dbReference type="OMA" id="TCPRRCS"/>
<reference evidence="7" key="1">
    <citation type="journal article" date="2014" name="PLoS ONE">
        <title>The genome and linkage map of the northern pike (Esox lucius): conserved synteny revealed between the salmonid sister group and the Neoteleostei.</title>
        <authorList>
            <person name="Rondeau E.B."/>
            <person name="Minkley D.R."/>
            <person name="Leong J.S."/>
            <person name="Messmer A.M."/>
            <person name="Jantzen J.R."/>
            <person name="von Schalburg K.R."/>
            <person name="Lemon C."/>
            <person name="Bird N.H."/>
            <person name="Koop B.F."/>
        </authorList>
    </citation>
    <scope>NUCLEOTIDE SEQUENCE</scope>
</reference>
<feature type="signal peptide" evidence="5">
    <location>
        <begin position="1"/>
        <end position="18"/>
    </location>
</feature>
<evidence type="ECO:0000256" key="4">
    <source>
        <dbReference type="ARBA" id="ARBA00023180"/>
    </source>
</evidence>
<protein>
    <recommendedName>
        <fullName evidence="8">LRRCT domain-containing protein</fullName>
    </recommendedName>
</protein>
<dbReference type="Proteomes" id="UP000265140">
    <property type="component" value="Chromosome 18"/>
</dbReference>
<dbReference type="PANTHER" id="PTHR45712:SF27">
    <property type="entry name" value="LRRNT DOMAIN-CONTAINING PROTEIN"/>
    <property type="match status" value="1"/>
</dbReference>
<dbReference type="PANTHER" id="PTHR45712">
    <property type="entry name" value="AGAP008170-PA"/>
    <property type="match status" value="1"/>
</dbReference>
<dbReference type="InterPro" id="IPR032675">
    <property type="entry name" value="LRR_dom_sf"/>
</dbReference>
<dbReference type="InterPro" id="IPR003591">
    <property type="entry name" value="Leu-rich_rpt_typical-subtyp"/>
</dbReference>
<dbReference type="GeneTree" id="ENSGT00940000162914"/>
<dbReference type="STRING" id="8010.ENSELUP00000022203"/>
<dbReference type="FunFam" id="3.80.10.10:FF:000770">
    <property type="entry name" value="Uncharacterized protein"/>
    <property type="match status" value="1"/>
</dbReference>
<reference evidence="6" key="2">
    <citation type="submission" date="2020-02" db="EMBL/GenBank/DDBJ databases">
        <title>Esox lucius (northern pike) genome, fEsoLuc1, primary haplotype.</title>
        <authorList>
            <person name="Myers G."/>
            <person name="Karagic N."/>
            <person name="Meyer A."/>
            <person name="Pippel M."/>
            <person name="Reichard M."/>
            <person name="Winkler S."/>
            <person name="Tracey A."/>
            <person name="Sims Y."/>
            <person name="Howe K."/>
            <person name="Rhie A."/>
            <person name="Formenti G."/>
            <person name="Durbin R."/>
            <person name="Fedrigo O."/>
            <person name="Jarvis E.D."/>
        </authorList>
    </citation>
    <scope>NUCLEOTIDE SEQUENCE [LARGE SCALE GENOMIC DNA]</scope>
</reference>
<evidence type="ECO:0008006" key="8">
    <source>
        <dbReference type="Google" id="ProtNLM"/>
    </source>
</evidence>
<feature type="chain" id="PRO_5044257321" description="LRRCT domain-containing protein" evidence="5">
    <location>
        <begin position="19"/>
        <end position="500"/>
    </location>
</feature>